<keyword evidence="1" id="KW-0732">Signal</keyword>
<feature type="signal peptide" evidence="1">
    <location>
        <begin position="1"/>
        <end position="20"/>
    </location>
</feature>
<protein>
    <submittedName>
        <fullName evidence="2">Uncharacterized protein</fullName>
    </submittedName>
</protein>
<dbReference type="PANTHER" id="PTHR47890">
    <property type="entry name" value="LD24308P"/>
    <property type="match status" value="1"/>
</dbReference>
<accession>A0ABM5JA70</accession>
<evidence type="ECO:0000256" key="1">
    <source>
        <dbReference type="SAM" id="SignalP"/>
    </source>
</evidence>
<evidence type="ECO:0000313" key="2">
    <source>
        <dbReference type="EnsemblMetazoa" id="XP_044315723.1"/>
    </source>
</evidence>
<dbReference type="PANTHER" id="PTHR47890:SF1">
    <property type="entry name" value="LD24308P"/>
    <property type="match status" value="1"/>
</dbReference>
<reference evidence="3" key="1">
    <citation type="journal article" date="2021" name="Elife">
        <title>Highly contiguous assemblies of 101 drosophilid genomes.</title>
        <authorList>
            <person name="Kim B.Y."/>
            <person name="Wang J.R."/>
            <person name="Miller D.E."/>
            <person name="Barmina O."/>
            <person name="Delaney E."/>
            <person name="Thompson A."/>
            <person name="Comeault A.A."/>
            <person name="Peede D."/>
            <person name="D'Agostino E.R."/>
            <person name="Pelaez J."/>
            <person name="Aguilar J.M."/>
            <person name="Haji D."/>
            <person name="Matsunaga T."/>
            <person name="Armstrong E.E."/>
            <person name="Zych M."/>
            <person name="Ogawa Y."/>
            <person name="Stamenkovic-Radak M."/>
            <person name="Jelic M."/>
            <person name="Veselinovic M.S."/>
            <person name="Tanaskovic M."/>
            <person name="Eric P."/>
            <person name="Gao J.J."/>
            <person name="Katoh T.K."/>
            <person name="Toda M.J."/>
            <person name="Watabe H."/>
            <person name="Watada M."/>
            <person name="Davis J.S."/>
            <person name="Moyle L.C."/>
            <person name="Manoli G."/>
            <person name="Bertolini E."/>
            <person name="Kostal V."/>
            <person name="Hawley R.S."/>
            <person name="Takahashi A."/>
            <person name="Jones C.D."/>
            <person name="Price D.K."/>
            <person name="Whiteman N."/>
            <person name="Kopp A."/>
            <person name="Matute D.R."/>
            <person name="Petrov D.A."/>
        </authorList>
    </citation>
    <scope>NUCLEOTIDE SEQUENCE [LARGE SCALE GENOMIC DNA]</scope>
</reference>
<dbReference type="InterPro" id="IPR032062">
    <property type="entry name" value="DUF4803"/>
</dbReference>
<sequence length="615" mass="70627">MKCGLLWILVTTMAFQNLAAENANEHYTVAQKEKTNPYLEEIYKQIDAVEGLNRVKHRDSVAFIIGSNKYIDEGIPLAREFIKIFDLIDLISRDYDYLKRYLIDNFENETLLNLANYEVSSKDHDNLQNMENLHLKLFGSEDIIGQLASGNQLFHVYSCRSPQSPQQFLYSMYVEYVLAELKAHALIVWSWMILRKFGQGGSIEQEERSRDAYMRRVPSTLSRIKDLMNGADRSVWRCDPSNHKVGVTYEEVTRLLQGYIENEVDLNRDGSCSRDCAFYKSTKSEGCTDKKFCSEQPKCSGGVYDCRFVESDMKVCQAAKNSNRRYEFIQYESGRVLGNGGSCHTWLCDAKSWRRWIFMQCSYCLCLCDDQGDNSDRYFNLRPVIAEVEKNRVVTGLRFVKRNRVFHLQIQEGELLPRGVISESTVYWVPVDSYSVSDKDVRKDIDYHMLSYEKRSIDLDDLNADNNNSVVTGLRFKVKGTHLHLEAQFSRFEFQSGVLIEPQTTSYWMSGSDDERRGKVPLKDPQVSTRSLAASIPYPSDNQFFEFTNTGFDKDAGQTTVPFIDIQDVISKPAVPLSGIGIYYKGRDGFGGFLAPKIITYDFSPHVQLPKWESA</sequence>
<dbReference type="Pfam" id="PF16061">
    <property type="entry name" value="DUF4803"/>
    <property type="match status" value="1"/>
</dbReference>
<keyword evidence="3" id="KW-1185">Reference proteome</keyword>
<dbReference type="RefSeq" id="XP_044315723.1">
    <property type="nucleotide sequence ID" value="XM_044459788.1"/>
</dbReference>
<dbReference type="GeneID" id="108039809"/>
<evidence type="ECO:0000313" key="3">
    <source>
        <dbReference type="Proteomes" id="UP001652680"/>
    </source>
</evidence>
<reference evidence="2" key="2">
    <citation type="submission" date="2025-05" db="UniProtKB">
        <authorList>
            <consortium name="EnsemblMetazoa"/>
        </authorList>
    </citation>
    <scope>IDENTIFICATION</scope>
</reference>
<dbReference type="Proteomes" id="UP001652680">
    <property type="component" value="Unassembled WGS sequence"/>
</dbReference>
<dbReference type="EnsemblMetazoa" id="XM_044459788.1">
    <property type="protein sequence ID" value="XP_044315723.1"/>
    <property type="gene ID" value="LOC108039809"/>
</dbReference>
<proteinExistence type="predicted"/>
<organism evidence="2 3">
    <name type="scientific">Drosophila rhopaloa</name>
    <name type="common">Fruit fly</name>
    <dbReference type="NCBI Taxonomy" id="1041015"/>
    <lineage>
        <taxon>Eukaryota</taxon>
        <taxon>Metazoa</taxon>
        <taxon>Ecdysozoa</taxon>
        <taxon>Arthropoda</taxon>
        <taxon>Hexapoda</taxon>
        <taxon>Insecta</taxon>
        <taxon>Pterygota</taxon>
        <taxon>Neoptera</taxon>
        <taxon>Endopterygota</taxon>
        <taxon>Diptera</taxon>
        <taxon>Brachycera</taxon>
        <taxon>Muscomorpha</taxon>
        <taxon>Ephydroidea</taxon>
        <taxon>Drosophilidae</taxon>
        <taxon>Drosophila</taxon>
        <taxon>Sophophora</taxon>
    </lineage>
</organism>
<name>A0ABM5JA70_DRORH</name>
<feature type="chain" id="PRO_5045743263" evidence="1">
    <location>
        <begin position="21"/>
        <end position="615"/>
    </location>
</feature>